<dbReference type="EMBL" id="BAABCP010000002">
    <property type="protein sequence ID" value="GAA3947966.1"/>
    <property type="molecule type" value="Genomic_DNA"/>
</dbReference>
<keyword evidence="3" id="KW-1185">Reference proteome</keyword>
<sequence>MATPAWVRKRRQRERAETAIGRAELHLQALERIEKEDAEAAKEWTPRRGMSFASEGSS</sequence>
<evidence type="ECO:0000313" key="3">
    <source>
        <dbReference type="Proteomes" id="UP001501591"/>
    </source>
</evidence>
<feature type="region of interest" description="Disordered" evidence="1">
    <location>
        <begin position="37"/>
        <end position="58"/>
    </location>
</feature>
<reference evidence="3" key="1">
    <citation type="journal article" date="2019" name="Int. J. Syst. Evol. Microbiol.">
        <title>The Global Catalogue of Microorganisms (GCM) 10K type strain sequencing project: providing services to taxonomists for standard genome sequencing and annotation.</title>
        <authorList>
            <consortium name="The Broad Institute Genomics Platform"/>
            <consortium name="The Broad Institute Genome Sequencing Center for Infectious Disease"/>
            <person name="Wu L."/>
            <person name="Ma J."/>
        </authorList>
    </citation>
    <scope>NUCLEOTIDE SEQUENCE [LARGE SCALE GENOMIC DNA]</scope>
    <source>
        <strain evidence="3">JCM 17024</strain>
    </source>
</reference>
<gene>
    <name evidence="2" type="ORF">GCM10022383_27180</name>
</gene>
<organism evidence="2 3">
    <name type="scientific">Microbacterium soli</name>
    <dbReference type="NCBI Taxonomy" id="446075"/>
    <lineage>
        <taxon>Bacteria</taxon>
        <taxon>Bacillati</taxon>
        <taxon>Actinomycetota</taxon>
        <taxon>Actinomycetes</taxon>
        <taxon>Micrococcales</taxon>
        <taxon>Microbacteriaceae</taxon>
        <taxon>Microbacterium</taxon>
    </lineage>
</organism>
<protein>
    <submittedName>
        <fullName evidence="2">Uncharacterized protein</fullName>
    </submittedName>
</protein>
<evidence type="ECO:0000313" key="2">
    <source>
        <dbReference type="EMBL" id="GAA3947966.1"/>
    </source>
</evidence>
<proteinExistence type="predicted"/>
<name>A0ABP7NKA1_9MICO</name>
<evidence type="ECO:0000256" key="1">
    <source>
        <dbReference type="SAM" id="MobiDB-lite"/>
    </source>
</evidence>
<comment type="caution">
    <text evidence="2">The sequence shown here is derived from an EMBL/GenBank/DDBJ whole genome shotgun (WGS) entry which is preliminary data.</text>
</comment>
<dbReference type="Proteomes" id="UP001501591">
    <property type="component" value="Unassembled WGS sequence"/>
</dbReference>
<feature type="compositionally biased region" description="Basic and acidic residues" evidence="1">
    <location>
        <begin position="37"/>
        <end position="46"/>
    </location>
</feature>
<dbReference type="RefSeq" id="WP_344820248.1">
    <property type="nucleotide sequence ID" value="NZ_BAABCP010000002.1"/>
</dbReference>
<accession>A0ABP7NKA1</accession>